<evidence type="ECO:0000256" key="1">
    <source>
        <dbReference type="SAM" id="MobiDB-lite"/>
    </source>
</evidence>
<comment type="caution">
    <text evidence="2">The sequence shown here is derived from an EMBL/GenBank/DDBJ whole genome shotgun (WGS) entry which is preliminary data.</text>
</comment>
<reference evidence="2" key="1">
    <citation type="submission" date="2023-10" db="EMBL/GenBank/DDBJ databases">
        <authorList>
            <person name="Chen Y."/>
            <person name="Shah S."/>
            <person name="Dougan E. K."/>
            <person name="Thang M."/>
            <person name="Chan C."/>
        </authorList>
    </citation>
    <scope>NUCLEOTIDE SEQUENCE [LARGE SCALE GENOMIC DNA]</scope>
</reference>
<protein>
    <submittedName>
        <fullName evidence="2">Uncharacterized protein</fullName>
    </submittedName>
</protein>
<keyword evidence="3" id="KW-1185">Reference proteome</keyword>
<organism evidence="2 3">
    <name type="scientific">Prorocentrum cordatum</name>
    <dbReference type="NCBI Taxonomy" id="2364126"/>
    <lineage>
        <taxon>Eukaryota</taxon>
        <taxon>Sar</taxon>
        <taxon>Alveolata</taxon>
        <taxon>Dinophyceae</taxon>
        <taxon>Prorocentrales</taxon>
        <taxon>Prorocentraceae</taxon>
        <taxon>Prorocentrum</taxon>
    </lineage>
</organism>
<name>A0ABN9Q0P3_9DINO</name>
<sequence>RASGGPGRPERGPEPPGAEGPLARRSADALRRGAVRCGPPAPCGGGVAAGGLRASGVASGSPPPCRCPSLPLASTAHPQARQAEEALRARSTSSSPRGQLPGRWEVPAWRARRTVHLLRMGRSSARSSAAAGALLAAVGTERCPSEVARGGGDCPGRSWLVR</sequence>
<feature type="compositionally biased region" description="Low complexity" evidence="1">
    <location>
        <begin position="50"/>
        <end position="60"/>
    </location>
</feature>
<feature type="region of interest" description="Disordered" evidence="1">
    <location>
        <begin position="1"/>
        <end position="104"/>
    </location>
</feature>
<accession>A0ABN9Q0P3</accession>
<evidence type="ECO:0000313" key="2">
    <source>
        <dbReference type="EMBL" id="CAK0798074.1"/>
    </source>
</evidence>
<gene>
    <name evidence="2" type="ORF">PCOR1329_LOCUS6971</name>
</gene>
<dbReference type="Proteomes" id="UP001189429">
    <property type="component" value="Unassembled WGS sequence"/>
</dbReference>
<evidence type="ECO:0000313" key="3">
    <source>
        <dbReference type="Proteomes" id="UP001189429"/>
    </source>
</evidence>
<feature type="non-terminal residue" evidence="2">
    <location>
        <position position="1"/>
    </location>
</feature>
<proteinExistence type="predicted"/>
<dbReference type="EMBL" id="CAUYUJ010001888">
    <property type="protein sequence ID" value="CAK0798074.1"/>
    <property type="molecule type" value="Genomic_DNA"/>
</dbReference>